<evidence type="ECO:0000256" key="7">
    <source>
        <dbReference type="ARBA" id="ARBA00023160"/>
    </source>
</evidence>
<dbReference type="PANTHER" id="PTHR43159:SF2">
    <property type="entry name" value="ENOYL-[ACYL-CARRIER-PROTEIN] REDUCTASE [NADH], CHLOROPLASTIC"/>
    <property type="match status" value="1"/>
</dbReference>
<dbReference type="SUPFAM" id="SSF51735">
    <property type="entry name" value="NAD(P)-binding Rossmann-fold domains"/>
    <property type="match status" value="1"/>
</dbReference>
<sequence>MNRSHSPNRNIQRSDFPGNPARRLANRRTDVASGFGDFAPDFPMLNKKTETIPGIGAGGEAMLTGKKGLVVGVANDRSIGYGCARHFRAAGAELAMTYLNSRTGKFVLPLASALECQIARSCDVAVPGQLESVFEEIARKWGRLDFALHSIGYARADDLHGRVIDCSAEGFAHAMLVSVHSFLRLAKLAEPLMTSGGCLLALTYYGGQKAVQQYGVMGPVKGALETAVAYMALELGGKGIRVNAISPGPVATRSASGISHFDQLLDHSAKRAPEHRQISLDDVGALAAFLVSDAASAMTGNISYVDGGYHVMG</sequence>
<dbReference type="GO" id="GO:0004318">
    <property type="term" value="F:enoyl-[acyl-carrier-protein] reductase (NADH) activity"/>
    <property type="evidence" value="ECO:0007669"/>
    <property type="project" value="UniProtKB-EC"/>
</dbReference>
<keyword evidence="9 12" id="KW-0520">NAD</keyword>
<dbReference type="PANTHER" id="PTHR43159">
    <property type="entry name" value="ENOYL-[ACYL-CARRIER-PROTEIN] REDUCTASE"/>
    <property type="match status" value="1"/>
</dbReference>
<feature type="binding site" evidence="11">
    <location>
        <position position="154"/>
    </location>
    <ligand>
        <name>substrate</name>
    </ligand>
</feature>
<evidence type="ECO:0000256" key="10">
    <source>
        <dbReference type="PIRSR" id="PIRSR000094-1"/>
    </source>
</evidence>
<evidence type="ECO:0000256" key="1">
    <source>
        <dbReference type="ARBA" id="ARBA00005194"/>
    </source>
</evidence>
<dbReference type="InterPro" id="IPR002347">
    <property type="entry name" value="SDR_fam"/>
</dbReference>
<dbReference type="Pfam" id="PF13561">
    <property type="entry name" value="adh_short_C2"/>
    <property type="match status" value="1"/>
</dbReference>
<name>A0A366FN68_9HYPH</name>
<dbReference type="PRINTS" id="PR00081">
    <property type="entry name" value="GDHRDH"/>
</dbReference>
<evidence type="ECO:0000256" key="9">
    <source>
        <dbReference type="PIRNR" id="PIRNR000094"/>
    </source>
</evidence>
<feature type="binding site" evidence="12">
    <location>
        <position position="221"/>
    </location>
    <ligand>
        <name>NAD(+)</name>
        <dbReference type="ChEBI" id="CHEBI:57540"/>
    </ligand>
</feature>
<evidence type="ECO:0000256" key="2">
    <source>
        <dbReference type="ARBA" id="ARBA00009233"/>
    </source>
</evidence>
<dbReference type="Gene3D" id="1.10.8.400">
    <property type="entry name" value="Enoyl acyl carrier protein reductase"/>
    <property type="match status" value="1"/>
</dbReference>
<evidence type="ECO:0000313" key="14">
    <source>
        <dbReference type="EMBL" id="RBP16082.1"/>
    </source>
</evidence>
<feature type="active site" description="Proton acceptor" evidence="10">
    <location>
        <position position="214"/>
    </location>
</feature>
<proteinExistence type="inferred from homology"/>
<dbReference type="Proteomes" id="UP000253529">
    <property type="component" value="Unassembled WGS sequence"/>
</dbReference>
<keyword evidence="3 9" id="KW-0444">Lipid biosynthesis</keyword>
<gene>
    <name evidence="14" type="ORF">DFR50_10644</name>
</gene>
<dbReference type="InterPro" id="IPR014358">
    <property type="entry name" value="Enoyl-ACP_Rdtase_NADH"/>
</dbReference>
<comment type="similarity">
    <text evidence="2 9">Belongs to the short-chain dehydrogenases/reductases (SDR) family. FabI subfamily.</text>
</comment>
<comment type="pathway">
    <text evidence="1">Lipid metabolism; fatty acid biosynthesis.</text>
</comment>
<evidence type="ECO:0000256" key="8">
    <source>
        <dbReference type="ARBA" id="ARBA00048572"/>
    </source>
</evidence>
<comment type="caution">
    <text evidence="14">The sequence shown here is derived from an EMBL/GenBank/DDBJ whole genome shotgun (WGS) entry which is preliminary data.</text>
</comment>
<feature type="binding site" evidence="12">
    <location>
        <position position="72"/>
    </location>
    <ligand>
        <name>NAD(+)</name>
        <dbReference type="ChEBI" id="CHEBI:57540"/>
    </ligand>
</feature>
<evidence type="ECO:0000313" key="15">
    <source>
        <dbReference type="Proteomes" id="UP000253529"/>
    </source>
</evidence>
<feature type="binding site" evidence="12">
    <location>
        <position position="151"/>
    </location>
    <ligand>
        <name>NAD(+)</name>
        <dbReference type="ChEBI" id="CHEBI:57540"/>
    </ligand>
</feature>
<dbReference type="InterPro" id="IPR036291">
    <property type="entry name" value="NAD(P)-bd_dom_sf"/>
</dbReference>
<keyword evidence="4" id="KW-0276">Fatty acid metabolism</keyword>
<feature type="region of interest" description="Disordered" evidence="13">
    <location>
        <begin position="1"/>
        <end position="22"/>
    </location>
</feature>
<reference evidence="14 15" key="1">
    <citation type="submission" date="2018-06" db="EMBL/GenBank/DDBJ databases">
        <title>Genomic Encyclopedia of Type Strains, Phase IV (KMG-IV): sequencing the most valuable type-strain genomes for metagenomic binning, comparative biology and taxonomic classification.</title>
        <authorList>
            <person name="Goeker M."/>
        </authorList>
    </citation>
    <scope>NUCLEOTIDE SEQUENCE [LARGE SCALE GENOMIC DNA]</scope>
    <source>
        <strain evidence="14 15">DSM 24875</strain>
    </source>
</reference>
<feature type="active site" description="Proton acceptor" evidence="10">
    <location>
        <position position="204"/>
    </location>
</feature>
<organism evidence="14 15">
    <name type="scientific">Roseiarcus fermentans</name>
    <dbReference type="NCBI Taxonomy" id="1473586"/>
    <lineage>
        <taxon>Bacteria</taxon>
        <taxon>Pseudomonadati</taxon>
        <taxon>Pseudomonadota</taxon>
        <taxon>Alphaproteobacteria</taxon>
        <taxon>Hyphomicrobiales</taxon>
        <taxon>Roseiarcaceae</taxon>
        <taxon>Roseiarcus</taxon>
    </lineage>
</organism>
<evidence type="ECO:0000256" key="5">
    <source>
        <dbReference type="ARBA" id="ARBA00023002"/>
    </source>
</evidence>
<dbReference type="UniPathway" id="UPA00094"/>
<keyword evidence="6" id="KW-0443">Lipid metabolism</keyword>
<evidence type="ECO:0000256" key="6">
    <source>
        <dbReference type="ARBA" id="ARBA00023098"/>
    </source>
</evidence>
<accession>A0A366FN68</accession>
<dbReference type="GO" id="GO:0006633">
    <property type="term" value="P:fatty acid biosynthetic process"/>
    <property type="evidence" value="ECO:0007669"/>
    <property type="project" value="UniProtKB-UniPathway"/>
</dbReference>
<dbReference type="AlphaFoldDB" id="A0A366FN68"/>
<protein>
    <recommendedName>
        <fullName evidence="9">Enoyl-[acyl-carrier-protein] reductase [NADH]</fullName>
        <ecNumber evidence="9">1.3.1.9</ecNumber>
    </recommendedName>
</protein>
<evidence type="ECO:0000256" key="13">
    <source>
        <dbReference type="SAM" id="MobiDB-lite"/>
    </source>
</evidence>
<evidence type="ECO:0000256" key="11">
    <source>
        <dbReference type="PIRSR" id="PIRSR000094-2"/>
    </source>
</evidence>
<feature type="binding site" evidence="12">
    <location>
        <begin position="123"/>
        <end position="124"/>
    </location>
    <ligand>
        <name>NAD(+)</name>
        <dbReference type="ChEBI" id="CHEBI:57540"/>
    </ligand>
</feature>
<dbReference type="EMBL" id="QNRK01000006">
    <property type="protein sequence ID" value="RBP16082.1"/>
    <property type="molecule type" value="Genomic_DNA"/>
</dbReference>
<comment type="catalytic activity">
    <reaction evidence="8 9">
        <text>a 2,3-saturated acyl-[ACP] + NAD(+) = a (2E)-enoyl-[ACP] + NADH + H(+)</text>
        <dbReference type="Rhea" id="RHEA:10240"/>
        <dbReference type="Rhea" id="RHEA-COMP:9925"/>
        <dbReference type="Rhea" id="RHEA-COMP:9926"/>
        <dbReference type="ChEBI" id="CHEBI:15378"/>
        <dbReference type="ChEBI" id="CHEBI:57540"/>
        <dbReference type="ChEBI" id="CHEBI:57945"/>
        <dbReference type="ChEBI" id="CHEBI:78784"/>
        <dbReference type="ChEBI" id="CHEBI:78785"/>
        <dbReference type="EC" id="1.3.1.9"/>
    </reaction>
</comment>
<feature type="binding site" evidence="12">
    <location>
        <begin position="78"/>
        <end position="79"/>
    </location>
    <ligand>
        <name>NAD(+)</name>
        <dbReference type="ChEBI" id="CHEBI:57540"/>
    </ligand>
</feature>
<evidence type="ECO:0000256" key="4">
    <source>
        <dbReference type="ARBA" id="ARBA00022832"/>
    </source>
</evidence>
<keyword evidence="7 9" id="KW-0275">Fatty acid biosynthesis</keyword>
<dbReference type="PIRSF" id="PIRSF000094">
    <property type="entry name" value="Enoyl-ACP_rdct"/>
    <property type="match status" value="1"/>
</dbReference>
<dbReference type="Gene3D" id="3.40.50.720">
    <property type="entry name" value="NAD(P)-binding Rossmann-like Domain"/>
    <property type="match status" value="1"/>
</dbReference>
<feature type="compositionally biased region" description="Polar residues" evidence="13">
    <location>
        <begin position="1"/>
        <end position="13"/>
    </location>
</feature>
<dbReference type="EC" id="1.3.1.9" evidence="9"/>
<dbReference type="NCBIfam" id="NF005717">
    <property type="entry name" value="PRK07533.1"/>
    <property type="match status" value="1"/>
</dbReference>
<evidence type="ECO:0000256" key="12">
    <source>
        <dbReference type="PIRSR" id="PIRSR000094-3"/>
    </source>
</evidence>
<keyword evidence="5 9" id="KW-0560">Oxidoreductase</keyword>
<keyword evidence="15" id="KW-1185">Reference proteome</keyword>
<feature type="binding site" evidence="12">
    <location>
        <begin position="250"/>
        <end position="254"/>
    </location>
    <ligand>
        <name>NAD(+)</name>
        <dbReference type="ChEBI" id="CHEBI:57540"/>
    </ligand>
</feature>
<evidence type="ECO:0000256" key="3">
    <source>
        <dbReference type="ARBA" id="ARBA00022516"/>
    </source>
</evidence>